<dbReference type="InterPro" id="IPR029063">
    <property type="entry name" value="SAM-dependent_MTases_sf"/>
</dbReference>
<dbReference type="Gene3D" id="3.40.50.150">
    <property type="entry name" value="Vaccinia Virus protein VP39"/>
    <property type="match status" value="1"/>
</dbReference>
<dbReference type="PANTHER" id="PTHR36112:SF1">
    <property type="entry name" value="RIBOSOMAL RNA SMALL SUBUNIT METHYLTRANSFERASE J"/>
    <property type="match status" value="1"/>
</dbReference>
<dbReference type="GO" id="GO:0008990">
    <property type="term" value="F:rRNA (guanine-N2-)-methyltransferase activity"/>
    <property type="evidence" value="ECO:0007669"/>
    <property type="project" value="InterPro"/>
</dbReference>
<dbReference type="SUPFAM" id="SSF53335">
    <property type="entry name" value="S-adenosyl-L-methionine-dependent methyltransferases"/>
    <property type="match status" value="1"/>
</dbReference>
<accession>A0A1R1EPD2</accession>
<keyword evidence="2" id="KW-1185">Reference proteome</keyword>
<dbReference type="InterPro" id="IPR007536">
    <property type="entry name" value="16SrRNA_methylTrfase_J"/>
</dbReference>
<keyword evidence="1" id="KW-0489">Methyltransferase</keyword>
<dbReference type="RefSeq" id="WP_076171202.1">
    <property type="nucleotide sequence ID" value="NZ_MRTP01000004.1"/>
</dbReference>
<dbReference type="STRING" id="297318.BK138_17570"/>
<dbReference type="Pfam" id="PF04445">
    <property type="entry name" value="SAM_MT"/>
    <property type="match status" value="1"/>
</dbReference>
<dbReference type="EMBL" id="MRTP01000004">
    <property type="protein sequence ID" value="OMF53639.1"/>
    <property type="molecule type" value="Genomic_DNA"/>
</dbReference>
<reference evidence="1 2" key="1">
    <citation type="submission" date="2016-11" db="EMBL/GenBank/DDBJ databases">
        <title>Paenibacillus species isolates.</title>
        <authorList>
            <person name="Beno S.M."/>
        </authorList>
    </citation>
    <scope>NUCLEOTIDE SEQUENCE [LARGE SCALE GENOMIC DNA]</scope>
    <source>
        <strain evidence="1 2">FSL R5-0378</strain>
    </source>
</reference>
<evidence type="ECO:0000313" key="2">
    <source>
        <dbReference type="Proteomes" id="UP000187172"/>
    </source>
</evidence>
<sequence length="263" mass="28123">MIITTGDKAAESIVGRAVALANETGGKYVPRSHTPLTRMAKMHGDDEIIVVLDGGARLVRPGSPPMEFHPSMGFVRAKRLLKGESDPMLDAASMTAGDTVLDCTAGLGSDSLVFAVQGGPGAHVTAVESSPALAALLAEGLAHYRSGLAEVDDAMRRIRVACGHHLDVLRKQPDNSVDIVYFDPMFREPLMDSSSISPLRGFANSDPLQPESIREAVRVARKTVVLKEKKGSGEFARLGFVPVDRPHSKISYGVICVDRPLDN</sequence>
<dbReference type="Proteomes" id="UP000187172">
    <property type="component" value="Unassembled WGS sequence"/>
</dbReference>
<proteinExistence type="predicted"/>
<name>A0A1R1EPD2_9BACL</name>
<protein>
    <submittedName>
        <fullName evidence="1">SAM-dependent methyltransferase</fullName>
    </submittedName>
</protein>
<organism evidence="1 2">
    <name type="scientific">Paenibacillus rhizosphaerae</name>
    <dbReference type="NCBI Taxonomy" id="297318"/>
    <lineage>
        <taxon>Bacteria</taxon>
        <taxon>Bacillati</taxon>
        <taxon>Bacillota</taxon>
        <taxon>Bacilli</taxon>
        <taxon>Bacillales</taxon>
        <taxon>Paenibacillaceae</taxon>
        <taxon>Paenibacillus</taxon>
    </lineage>
</organism>
<comment type="caution">
    <text evidence="1">The sequence shown here is derived from an EMBL/GenBank/DDBJ whole genome shotgun (WGS) entry which is preliminary data.</text>
</comment>
<evidence type="ECO:0000313" key="1">
    <source>
        <dbReference type="EMBL" id="OMF53639.1"/>
    </source>
</evidence>
<dbReference type="PANTHER" id="PTHR36112">
    <property type="entry name" value="RIBOSOMAL RNA SMALL SUBUNIT METHYLTRANSFERASE J"/>
    <property type="match status" value="1"/>
</dbReference>
<gene>
    <name evidence="1" type="ORF">BK138_17570</name>
</gene>
<dbReference type="AlphaFoldDB" id="A0A1R1EPD2"/>
<dbReference type="CDD" id="cd02440">
    <property type="entry name" value="AdoMet_MTases"/>
    <property type="match status" value="1"/>
</dbReference>
<keyword evidence="1" id="KW-0808">Transferase</keyword>